<dbReference type="Pfam" id="PF02572">
    <property type="entry name" value="CobA_CobO_BtuR"/>
    <property type="match status" value="1"/>
</dbReference>
<comment type="caution">
    <text evidence="1">The sequence shown here is derived from an EMBL/GenBank/DDBJ whole genome shotgun (WGS) entry which is preliminary data.</text>
</comment>
<evidence type="ECO:0000313" key="1">
    <source>
        <dbReference type="EMBL" id="PIW74625.1"/>
    </source>
</evidence>
<gene>
    <name evidence="1" type="ORF">CO003_01750</name>
</gene>
<reference evidence="2" key="1">
    <citation type="submission" date="2017-09" db="EMBL/GenBank/DDBJ databases">
        <title>Depth-based differentiation of microbial function through sediment-hosted aquifers and enrichment of novel symbionts in the deep terrestrial subsurface.</title>
        <authorList>
            <person name="Probst A.J."/>
            <person name="Ladd B."/>
            <person name="Jarett J.K."/>
            <person name="Geller-Mcgrath D.E."/>
            <person name="Sieber C.M.K."/>
            <person name="Emerson J.B."/>
            <person name="Anantharaman K."/>
            <person name="Thomas B.C."/>
            <person name="Malmstrom R."/>
            <person name="Stieglmeier M."/>
            <person name="Klingl A."/>
            <person name="Woyke T."/>
            <person name="Ryan C.M."/>
            <person name="Banfield J.F."/>
        </authorList>
    </citation>
    <scope>NUCLEOTIDE SEQUENCE [LARGE SCALE GENOMIC DNA]</scope>
</reference>
<dbReference type="GO" id="GO:0005524">
    <property type="term" value="F:ATP binding"/>
    <property type="evidence" value="ECO:0007669"/>
    <property type="project" value="InterPro"/>
</dbReference>
<protein>
    <submittedName>
        <fullName evidence="1">Cob(I)yrinic acid a,c-diamide adenosyltransferase</fullName>
    </submittedName>
</protein>
<dbReference type="PIRSF" id="PIRSF015617">
    <property type="entry name" value="Adensltrnsf_CobA"/>
    <property type="match status" value="1"/>
</dbReference>
<dbReference type="EMBL" id="PFGW01000035">
    <property type="protein sequence ID" value="PIW74625.1"/>
    <property type="molecule type" value="Genomic_DNA"/>
</dbReference>
<dbReference type="InterPro" id="IPR027417">
    <property type="entry name" value="P-loop_NTPase"/>
</dbReference>
<evidence type="ECO:0000313" key="2">
    <source>
        <dbReference type="Proteomes" id="UP000231673"/>
    </source>
</evidence>
<dbReference type="AlphaFoldDB" id="A0A2M7IDP7"/>
<dbReference type="PANTHER" id="PTHR46638">
    <property type="entry name" value="CORRINOID ADENOSYLTRANSFERASE"/>
    <property type="match status" value="1"/>
</dbReference>
<dbReference type="Gene3D" id="3.40.50.300">
    <property type="entry name" value="P-loop containing nucleotide triphosphate hydrolases"/>
    <property type="match status" value="1"/>
</dbReference>
<sequence length="168" mass="18771">MIHIYTGDGKGKTTAALGLALRAVGAGKKVLLIQFLKDGRSSELKAIKRISGFDFKTFGKKGFTDKNNLTQKDFDLARQGFIFFKEALESKKYDLIISDEINVALDFKLIETSKLVSLLKKNSSKTEIVLTGRGAPKKIVSIADLVTEMKKRKHYLKKGIKARRGIEY</sequence>
<keyword evidence="1" id="KW-0808">Transferase</keyword>
<dbReference type="PANTHER" id="PTHR46638:SF1">
    <property type="entry name" value="CORRINOID ADENOSYLTRANSFERASE"/>
    <property type="match status" value="1"/>
</dbReference>
<dbReference type="GO" id="GO:0008817">
    <property type="term" value="F:corrinoid adenosyltransferase activity"/>
    <property type="evidence" value="ECO:0007669"/>
    <property type="project" value="InterPro"/>
</dbReference>
<proteinExistence type="predicted"/>
<dbReference type="SUPFAM" id="SSF52540">
    <property type="entry name" value="P-loop containing nucleoside triphosphate hydrolases"/>
    <property type="match status" value="1"/>
</dbReference>
<dbReference type="GO" id="GO:0009236">
    <property type="term" value="P:cobalamin biosynthetic process"/>
    <property type="evidence" value="ECO:0007669"/>
    <property type="project" value="InterPro"/>
</dbReference>
<organism evidence="1 2">
    <name type="scientific">Candidatus Portnoybacteria bacterium CG_4_8_14_3_um_filter_44_15</name>
    <dbReference type="NCBI Taxonomy" id="1974803"/>
    <lineage>
        <taxon>Bacteria</taxon>
        <taxon>Candidatus Portnoyibacteriota</taxon>
    </lineage>
</organism>
<name>A0A2M7IDP7_9BACT</name>
<dbReference type="CDD" id="cd00561">
    <property type="entry name" value="CobA_ACA"/>
    <property type="match status" value="1"/>
</dbReference>
<accession>A0A2M7IDP7</accession>
<dbReference type="Proteomes" id="UP000231673">
    <property type="component" value="Unassembled WGS sequence"/>
</dbReference>
<dbReference type="InterPro" id="IPR003724">
    <property type="entry name" value="CblAdoTrfase_CobA"/>
</dbReference>